<feature type="transmembrane region" description="Helical" evidence="1">
    <location>
        <begin position="12"/>
        <end position="33"/>
    </location>
</feature>
<evidence type="ECO:0000313" key="3">
    <source>
        <dbReference type="Proteomes" id="UP000269883"/>
    </source>
</evidence>
<proteinExistence type="predicted"/>
<keyword evidence="1" id="KW-0472">Membrane</keyword>
<dbReference type="OrthoDB" id="5453991at2"/>
<gene>
    <name evidence="2" type="ORF">DFE_1801</name>
</gene>
<dbReference type="AlphaFoldDB" id="A0A2Z6AZ34"/>
<accession>A0A2Z6AZ34</accession>
<dbReference type="Pfam" id="PF07963">
    <property type="entry name" value="N_methyl"/>
    <property type="match status" value="1"/>
</dbReference>
<reference evidence="2 3" key="1">
    <citation type="journal article" date="2018" name="Sci. Adv.">
        <title>Multi-heme cytochromes provide a pathway for survival in energy-limited environments.</title>
        <authorList>
            <person name="Deng X."/>
            <person name="Dohmae N."/>
            <person name="Nealson K.H."/>
            <person name="Hashimoto K."/>
            <person name="Okamoto A."/>
        </authorList>
    </citation>
    <scope>NUCLEOTIDE SEQUENCE [LARGE SCALE GENOMIC DNA]</scope>
    <source>
        <strain evidence="2 3">IS5</strain>
    </source>
</reference>
<sequence length="179" mass="19681">MKKQRKPGFTLIELISALVLTTIVATAFFYALVYGVQQYVQSYQTASLAQKARLALTRMHVELTEIQDIDQAHSGNIDGTHFFYIDHNGQAGSLEISGSTIAMNGQFTLVDDLASFASGETLFTYSDGNGNTWTPADGFDDLYEVTITLRMESLDSNSLAFTHTVNPRNSSNLNAPKLQ</sequence>
<keyword evidence="1" id="KW-0812">Transmembrane</keyword>
<dbReference type="Proteomes" id="UP000269883">
    <property type="component" value="Chromosome"/>
</dbReference>
<dbReference type="NCBIfam" id="TIGR02532">
    <property type="entry name" value="IV_pilin_GFxxxE"/>
    <property type="match status" value="1"/>
</dbReference>
<evidence type="ECO:0008006" key="4">
    <source>
        <dbReference type="Google" id="ProtNLM"/>
    </source>
</evidence>
<dbReference type="InterPro" id="IPR012902">
    <property type="entry name" value="N_methyl_site"/>
</dbReference>
<name>A0A2Z6AZ34_9BACT</name>
<dbReference type="RefSeq" id="WP_126378692.1">
    <property type="nucleotide sequence ID" value="NZ_AP017378.1"/>
</dbReference>
<evidence type="ECO:0000313" key="2">
    <source>
        <dbReference type="EMBL" id="BBD08527.1"/>
    </source>
</evidence>
<organism evidence="2 3">
    <name type="scientific">Desulfovibrio ferrophilus</name>
    <dbReference type="NCBI Taxonomy" id="241368"/>
    <lineage>
        <taxon>Bacteria</taxon>
        <taxon>Pseudomonadati</taxon>
        <taxon>Thermodesulfobacteriota</taxon>
        <taxon>Desulfovibrionia</taxon>
        <taxon>Desulfovibrionales</taxon>
        <taxon>Desulfovibrionaceae</taxon>
        <taxon>Desulfovibrio</taxon>
    </lineage>
</organism>
<dbReference type="KEGG" id="dfl:DFE_1801"/>
<keyword evidence="1" id="KW-1133">Transmembrane helix</keyword>
<evidence type="ECO:0000256" key="1">
    <source>
        <dbReference type="SAM" id="Phobius"/>
    </source>
</evidence>
<protein>
    <recommendedName>
        <fullName evidence="4">Prepilin-type N-terminal cleavage/methylation domain-containing protein</fullName>
    </recommendedName>
</protein>
<dbReference type="EMBL" id="AP017378">
    <property type="protein sequence ID" value="BBD08527.1"/>
    <property type="molecule type" value="Genomic_DNA"/>
</dbReference>
<keyword evidence="3" id="KW-1185">Reference proteome</keyword>